<evidence type="ECO:0000313" key="10">
    <source>
        <dbReference type="Proteomes" id="UP001197626"/>
    </source>
</evidence>
<dbReference type="Pfam" id="PF03591">
    <property type="entry name" value="AzlC"/>
    <property type="match status" value="1"/>
</dbReference>
<keyword evidence="3" id="KW-0813">Transport</keyword>
<accession>A0ABY3PCX1</accession>
<dbReference type="PANTHER" id="PTHR34979:SF1">
    <property type="entry name" value="INNER MEMBRANE PROTEIN YGAZ"/>
    <property type="match status" value="1"/>
</dbReference>
<feature type="transmembrane region" description="Helical" evidence="8">
    <location>
        <begin position="161"/>
        <end position="177"/>
    </location>
</feature>
<name>A0ABY3PCX1_9STAP</name>
<dbReference type="Proteomes" id="UP001197626">
    <property type="component" value="Chromosome"/>
</dbReference>
<evidence type="ECO:0000256" key="3">
    <source>
        <dbReference type="ARBA" id="ARBA00022448"/>
    </source>
</evidence>
<sequence length="230" mass="25151">MSYTTFKQGVKDCIPTLLGYAGVGFSFGIVGVASGFGVLEIALLSILVYAGAAQFIIIALMAVHTPIWIIVLTALIVNSRMFLLSMTLAPSFKNESLLQRIGIGALLTDETFGIAISPHSKGQFIGSRWMHGINLTAYLFWILICVFGALLGDILKHPEALGLDYAIVAMFIFLMVTQFEGIPKTKLHIYLYLVCIVTIMMCVLSIVMPSYIAILISSMVTAWIGVMMER</sequence>
<organism evidence="9 10">
    <name type="scientific">Staphylococcus ratti</name>
    <dbReference type="NCBI Taxonomy" id="2892440"/>
    <lineage>
        <taxon>Bacteria</taxon>
        <taxon>Bacillati</taxon>
        <taxon>Bacillota</taxon>
        <taxon>Bacilli</taxon>
        <taxon>Bacillales</taxon>
        <taxon>Staphylococcaceae</taxon>
        <taxon>Staphylococcus</taxon>
    </lineage>
</organism>
<feature type="transmembrane region" description="Helical" evidence="8">
    <location>
        <begin position="55"/>
        <end position="77"/>
    </location>
</feature>
<keyword evidence="7 8" id="KW-0472">Membrane</keyword>
<proteinExistence type="inferred from homology"/>
<feature type="transmembrane region" description="Helical" evidence="8">
    <location>
        <begin position="137"/>
        <end position="155"/>
    </location>
</feature>
<dbReference type="EMBL" id="CP086654">
    <property type="protein sequence ID" value="UEX90117.1"/>
    <property type="molecule type" value="Genomic_DNA"/>
</dbReference>
<protein>
    <submittedName>
        <fullName evidence="9">AzlC family ABC transporter permease</fullName>
    </submittedName>
</protein>
<comment type="subcellular location">
    <subcellularLocation>
        <location evidence="1">Cell membrane</location>
        <topology evidence="1">Multi-pass membrane protein</topology>
    </subcellularLocation>
</comment>
<keyword evidence="6 8" id="KW-1133">Transmembrane helix</keyword>
<evidence type="ECO:0000256" key="2">
    <source>
        <dbReference type="ARBA" id="ARBA00010735"/>
    </source>
</evidence>
<keyword evidence="10" id="KW-1185">Reference proteome</keyword>
<evidence type="ECO:0000313" key="9">
    <source>
        <dbReference type="EMBL" id="UEX90117.1"/>
    </source>
</evidence>
<evidence type="ECO:0000256" key="1">
    <source>
        <dbReference type="ARBA" id="ARBA00004651"/>
    </source>
</evidence>
<feature type="transmembrane region" description="Helical" evidence="8">
    <location>
        <begin position="189"/>
        <end position="206"/>
    </location>
</feature>
<comment type="similarity">
    <text evidence="2">Belongs to the AzlC family.</text>
</comment>
<reference evidence="9 10" key="1">
    <citation type="journal article" date="2022" name="Pathogens">
        <title>Staphylococcus ratti sp. nov. Isolated from a Lab Rat.</title>
        <authorList>
            <person name="Kovarovic V."/>
            <person name="Sedlacek I."/>
            <person name="Petras P."/>
            <person name="Kralova S."/>
            <person name="Maslanova I."/>
            <person name="Svec P."/>
            <person name="Neumann-Schaal M."/>
            <person name="Botka T."/>
            <person name="Gelbicova T."/>
            <person name="Stankova E."/>
            <person name="Doskar J."/>
            <person name="Pantucek R."/>
        </authorList>
    </citation>
    <scope>NUCLEOTIDE SEQUENCE [LARGE SCALE GENOMIC DNA]</scope>
    <source>
        <strain evidence="9 10">CCM 9025</strain>
    </source>
</reference>
<evidence type="ECO:0000256" key="6">
    <source>
        <dbReference type="ARBA" id="ARBA00022989"/>
    </source>
</evidence>
<evidence type="ECO:0000256" key="7">
    <source>
        <dbReference type="ARBA" id="ARBA00023136"/>
    </source>
</evidence>
<evidence type="ECO:0000256" key="8">
    <source>
        <dbReference type="SAM" id="Phobius"/>
    </source>
</evidence>
<dbReference type="PANTHER" id="PTHR34979">
    <property type="entry name" value="INNER MEMBRANE PROTEIN YGAZ"/>
    <property type="match status" value="1"/>
</dbReference>
<keyword evidence="5 8" id="KW-0812">Transmembrane</keyword>
<gene>
    <name evidence="9" type="ORF">LN051_00055</name>
</gene>
<evidence type="ECO:0000256" key="4">
    <source>
        <dbReference type="ARBA" id="ARBA00022475"/>
    </source>
</evidence>
<dbReference type="InterPro" id="IPR011606">
    <property type="entry name" value="Brnchd-chn_aa_trnsp_permease"/>
</dbReference>
<evidence type="ECO:0000256" key="5">
    <source>
        <dbReference type="ARBA" id="ARBA00022692"/>
    </source>
</evidence>
<feature type="transmembrane region" description="Helical" evidence="8">
    <location>
        <begin position="20"/>
        <end position="48"/>
    </location>
</feature>
<keyword evidence="4" id="KW-1003">Cell membrane</keyword>
<dbReference type="RefSeq" id="WP_229292614.1">
    <property type="nucleotide sequence ID" value="NZ_CP086654.1"/>
</dbReference>